<dbReference type="InterPro" id="IPR001433">
    <property type="entry name" value="OxRdtase_FAD/NAD-bd"/>
</dbReference>
<gene>
    <name evidence="7" type="ORF">DPQ33_00690</name>
</gene>
<dbReference type="Gene3D" id="3.40.50.80">
    <property type="entry name" value="Nucleotide-binding domain of ferredoxin-NADP reductase (FNR) module"/>
    <property type="match status" value="1"/>
</dbReference>
<dbReference type="SUPFAM" id="SSF52343">
    <property type="entry name" value="Ferredoxin reductase-like, C-terminal NADP-linked domain"/>
    <property type="match status" value="1"/>
</dbReference>
<proteinExistence type="predicted"/>
<organism evidence="7 8">
    <name type="scientific">Oceanidesulfovibrio indonesiensis</name>
    <dbReference type="NCBI Taxonomy" id="54767"/>
    <lineage>
        <taxon>Bacteria</taxon>
        <taxon>Pseudomonadati</taxon>
        <taxon>Thermodesulfobacteriota</taxon>
        <taxon>Desulfovibrionia</taxon>
        <taxon>Desulfovibrionales</taxon>
        <taxon>Desulfovibrionaceae</taxon>
        <taxon>Oceanidesulfovibrio</taxon>
    </lineage>
</organism>
<dbReference type="OrthoDB" id="9786134at2"/>
<dbReference type="AlphaFoldDB" id="A0A7M3MIZ9"/>
<dbReference type="PRINTS" id="PR00406">
    <property type="entry name" value="CYTB5RDTASE"/>
</dbReference>
<dbReference type="Pfam" id="PF00175">
    <property type="entry name" value="NAD_binding_1"/>
    <property type="match status" value="1"/>
</dbReference>
<keyword evidence="4 5" id="KW-0472">Membrane</keyword>
<dbReference type="InterPro" id="IPR013130">
    <property type="entry name" value="Fe3_Rdtase_TM_dom"/>
</dbReference>
<evidence type="ECO:0000259" key="6">
    <source>
        <dbReference type="PROSITE" id="PS51384"/>
    </source>
</evidence>
<evidence type="ECO:0000256" key="5">
    <source>
        <dbReference type="SAM" id="Phobius"/>
    </source>
</evidence>
<dbReference type="SUPFAM" id="SSF63380">
    <property type="entry name" value="Riboflavin synthase domain-like"/>
    <property type="match status" value="1"/>
</dbReference>
<dbReference type="InterPro" id="IPR013112">
    <property type="entry name" value="FAD-bd_8"/>
</dbReference>
<dbReference type="InterPro" id="IPR039261">
    <property type="entry name" value="FNR_nucleotide-bd"/>
</dbReference>
<keyword evidence="3 5" id="KW-1133">Transmembrane helix</keyword>
<dbReference type="Gene3D" id="2.40.30.10">
    <property type="entry name" value="Translation factors"/>
    <property type="match status" value="1"/>
</dbReference>
<dbReference type="InterPro" id="IPR050415">
    <property type="entry name" value="MRET"/>
</dbReference>
<evidence type="ECO:0000256" key="3">
    <source>
        <dbReference type="ARBA" id="ARBA00022989"/>
    </source>
</evidence>
<dbReference type="RefSeq" id="WP_144301249.1">
    <property type="nucleotide sequence ID" value="NZ_QMIE01000001.1"/>
</dbReference>
<keyword evidence="8" id="KW-1185">Reference proteome</keyword>
<name>A0A7M3MIZ9_9BACT</name>
<dbReference type="InterPro" id="IPR017927">
    <property type="entry name" value="FAD-bd_FR_type"/>
</dbReference>
<dbReference type="GO" id="GO:0016020">
    <property type="term" value="C:membrane"/>
    <property type="evidence" value="ECO:0007669"/>
    <property type="project" value="UniProtKB-SubCell"/>
</dbReference>
<dbReference type="PANTHER" id="PTHR47354:SF5">
    <property type="entry name" value="PROTEIN RFBI"/>
    <property type="match status" value="1"/>
</dbReference>
<feature type="transmembrane region" description="Helical" evidence="5">
    <location>
        <begin position="140"/>
        <end position="163"/>
    </location>
</feature>
<feature type="transmembrane region" description="Helical" evidence="5">
    <location>
        <begin position="201"/>
        <end position="222"/>
    </location>
</feature>
<keyword evidence="2 5" id="KW-0812">Transmembrane</keyword>
<feature type="transmembrane region" description="Helical" evidence="5">
    <location>
        <begin position="175"/>
        <end position="195"/>
    </location>
</feature>
<protein>
    <recommendedName>
        <fullName evidence="6">FAD-binding FR-type domain-containing protein</fullName>
    </recommendedName>
</protein>
<dbReference type="PROSITE" id="PS51384">
    <property type="entry name" value="FAD_FR"/>
    <property type="match status" value="1"/>
</dbReference>
<dbReference type="InterPro" id="IPR017938">
    <property type="entry name" value="Riboflavin_synthase-like_b-brl"/>
</dbReference>
<reference evidence="7 8" key="1">
    <citation type="submission" date="2018-06" db="EMBL/GenBank/DDBJ databases">
        <title>Complete genome of Desulfovibrio indonesiensis P37SLT.</title>
        <authorList>
            <person name="Crispim J.S."/>
            <person name="Vidigal P.M.P."/>
            <person name="Silva L.C.F."/>
            <person name="Laguardia C.N."/>
            <person name="Araujo L.C."/>
            <person name="Dias R.S."/>
            <person name="Sousa M.P."/>
            <person name="Paula S.O."/>
            <person name="Silva C."/>
        </authorList>
    </citation>
    <scope>NUCLEOTIDE SEQUENCE [LARGE SCALE GENOMIC DNA]</scope>
    <source>
        <strain evidence="7 8">P37SLT</strain>
    </source>
</reference>
<dbReference type="Proteomes" id="UP000448292">
    <property type="component" value="Unassembled WGS sequence"/>
</dbReference>
<feature type="domain" description="FAD-binding FR-type" evidence="6">
    <location>
        <begin position="228"/>
        <end position="327"/>
    </location>
</feature>
<comment type="subcellular location">
    <subcellularLocation>
        <location evidence="1">Membrane</location>
        <topology evidence="1">Multi-pass membrane protein</topology>
    </subcellularLocation>
</comment>
<dbReference type="Pfam" id="PF01794">
    <property type="entry name" value="Ferric_reduct"/>
    <property type="match status" value="1"/>
</dbReference>
<feature type="transmembrane region" description="Helical" evidence="5">
    <location>
        <begin position="28"/>
        <end position="47"/>
    </location>
</feature>
<evidence type="ECO:0000256" key="1">
    <source>
        <dbReference type="ARBA" id="ARBA00004141"/>
    </source>
</evidence>
<dbReference type="CDD" id="cd06198">
    <property type="entry name" value="FNR_like_3"/>
    <property type="match status" value="1"/>
</dbReference>
<evidence type="ECO:0000313" key="8">
    <source>
        <dbReference type="Proteomes" id="UP000448292"/>
    </source>
</evidence>
<dbReference type="EMBL" id="QMIE01000001">
    <property type="protein sequence ID" value="TVM19787.1"/>
    <property type="molecule type" value="Genomic_DNA"/>
</dbReference>
<accession>A0A7M3MIZ9</accession>
<feature type="transmembrane region" description="Helical" evidence="5">
    <location>
        <begin position="109"/>
        <end position="128"/>
    </location>
</feature>
<dbReference type="GO" id="GO:0016491">
    <property type="term" value="F:oxidoreductase activity"/>
    <property type="evidence" value="ECO:0007669"/>
    <property type="project" value="InterPro"/>
</dbReference>
<evidence type="ECO:0000313" key="7">
    <source>
        <dbReference type="EMBL" id="TVM19787.1"/>
    </source>
</evidence>
<comment type="caution">
    <text evidence="7">The sequence shown here is derived from an EMBL/GenBank/DDBJ whole genome shotgun (WGS) entry which is preliminary data.</text>
</comment>
<evidence type="ECO:0000256" key="2">
    <source>
        <dbReference type="ARBA" id="ARBA00022692"/>
    </source>
</evidence>
<dbReference type="PANTHER" id="PTHR47354">
    <property type="entry name" value="NADH OXIDOREDUCTASE HCR"/>
    <property type="match status" value="1"/>
</dbReference>
<feature type="transmembrane region" description="Helical" evidence="5">
    <location>
        <begin position="67"/>
        <end position="88"/>
    </location>
</feature>
<evidence type="ECO:0000256" key="4">
    <source>
        <dbReference type="ARBA" id="ARBA00023136"/>
    </source>
</evidence>
<sequence length="461" mass="50876">MTRPAKQTGWQSKRSGFRPLMALSRQRGFAVAIVLLIGMALVAAAYIPVDHPSSSILYKFGWNRTWLLSGKIFGVTAICLLVVQLMLAARFRFLDRIAPQNRLISLHRGLGIVIVALAVAHPLLVFAPEDITTIPMNWDYWPEVLGAVLLITLSFLAGVTVLRDSLRLPHGLWKIGHRLGAAAVIAGFSVHVHYVNDGYDSGTAFAFVWTVTGLAGALWLWIATRPLRRPRPHTVASVEMAGRDAVELMLTPQSRTLAHAPGQYAYLRFGSKAVSREEHPFTIASAPGEDGLRFTIRCAGDFTSLLPRVEPGETVWVDAPYGQFSYLTAPWARRLVFIAGGVGITPMLSMLRHMAAGGERRETILLWSNRAAEDVVHREELIAIAEKLPHCTIVHTLSRGMAEWAASGRLDTDKLRVHVGDWRPNTAAFVCGPSSMMEQVVAELRKLGFPGHAIFTEEFRL</sequence>
<dbReference type="Pfam" id="PF08022">
    <property type="entry name" value="FAD_binding_8"/>
    <property type="match status" value="1"/>
</dbReference>